<comment type="caution">
    <text evidence="1">The sequence shown here is derived from an EMBL/GenBank/DDBJ whole genome shotgun (WGS) entry which is preliminary data.</text>
</comment>
<dbReference type="Proteomes" id="UP000197596">
    <property type="component" value="Unassembled WGS sequence"/>
</dbReference>
<dbReference type="AlphaFoldDB" id="A0A246WLW0"/>
<reference evidence="1 2" key="1">
    <citation type="submission" date="2017-06" db="EMBL/GenBank/DDBJ databases">
        <title>Herbaspirillum phytohormonus sp. nov., isolated from the root nodule of Robinia pseudoacacia in lead-zinc mine.</title>
        <authorList>
            <person name="Fan M."/>
            <person name="Lin Y."/>
        </authorList>
    </citation>
    <scope>NUCLEOTIDE SEQUENCE [LARGE SCALE GENOMIC DNA]</scope>
    <source>
        <strain evidence="1 2">HZ10</strain>
    </source>
</reference>
<evidence type="ECO:0008006" key="3">
    <source>
        <dbReference type="Google" id="ProtNLM"/>
    </source>
</evidence>
<dbReference type="Pfam" id="PF14337">
    <property type="entry name" value="Abi_alpha"/>
    <property type="match status" value="1"/>
</dbReference>
<protein>
    <recommendedName>
        <fullName evidence="3">DUF4393 domain-containing protein</fullName>
    </recommendedName>
</protein>
<evidence type="ECO:0000313" key="1">
    <source>
        <dbReference type="EMBL" id="OWY27325.1"/>
    </source>
</evidence>
<sequence length="245" mass="27799">MEEEIKTALKTIPVEKVYDHLLGPAFREIGDAAKNGVKAARFLLAPIDYLAAQHDRWQRLLKRISEKVPEENLIEAHPQIAGTAIEGMRYLEDDNILTEMFINLLARSIDKERVNEAHPAFAKIISHMSPDEAQILKALKQKHYDLVQTAQYDKARNLFSSRQTESNTFPLDILSHSQNFFIYMDHLYSLNLAGVWQKGNQEAIHVGNVQTAVRIRNDICLTPFGQLFVKACVPDASETGSSEKR</sequence>
<dbReference type="InterPro" id="IPR025506">
    <property type="entry name" value="Abi_alpha"/>
</dbReference>
<organism evidence="1 2">
    <name type="scientific">Herbaspirillum robiniae</name>
    <dbReference type="NCBI Taxonomy" id="2014887"/>
    <lineage>
        <taxon>Bacteria</taxon>
        <taxon>Pseudomonadati</taxon>
        <taxon>Pseudomonadota</taxon>
        <taxon>Betaproteobacteria</taxon>
        <taxon>Burkholderiales</taxon>
        <taxon>Oxalobacteraceae</taxon>
        <taxon>Herbaspirillum</taxon>
    </lineage>
</organism>
<dbReference type="Gene3D" id="3.30.110.190">
    <property type="match status" value="1"/>
</dbReference>
<accession>A0A246WLW0</accession>
<dbReference type="EMBL" id="NJGU01000011">
    <property type="protein sequence ID" value="OWY27325.1"/>
    <property type="molecule type" value="Genomic_DNA"/>
</dbReference>
<name>A0A246WLW0_9BURK</name>
<dbReference type="RefSeq" id="WP_088752275.1">
    <property type="nucleotide sequence ID" value="NZ_NJGU01000011.1"/>
</dbReference>
<gene>
    <name evidence="1" type="ORF">CEJ42_19935</name>
</gene>
<evidence type="ECO:0000313" key="2">
    <source>
        <dbReference type="Proteomes" id="UP000197596"/>
    </source>
</evidence>
<proteinExistence type="predicted"/>